<organism evidence="1">
    <name type="scientific">hydrocarbon metagenome</name>
    <dbReference type="NCBI Taxonomy" id="938273"/>
    <lineage>
        <taxon>unclassified sequences</taxon>
        <taxon>metagenomes</taxon>
        <taxon>ecological metagenomes</taxon>
    </lineage>
</organism>
<accession>A0A0W8E3B2</accession>
<sequence length="38" mass="4260">MDGTSYNYDDNGCLTSAGNKDYYYDCENRLAEIDDGPT</sequence>
<dbReference type="AlphaFoldDB" id="A0A0W8E3B2"/>
<gene>
    <name evidence="1" type="ORF">ASZ90_019492</name>
</gene>
<protein>
    <recommendedName>
        <fullName evidence="2">Rhs-family protein</fullName>
    </recommendedName>
</protein>
<reference evidence="1" key="1">
    <citation type="journal article" date="2015" name="Proc. Natl. Acad. Sci. U.S.A.">
        <title>Networks of energetic and metabolic interactions define dynamics in microbial communities.</title>
        <authorList>
            <person name="Embree M."/>
            <person name="Liu J.K."/>
            <person name="Al-Bassam M.M."/>
            <person name="Zengler K."/>
        </authorList>
    </citation>
    <scope>NUCLEOTIDE SEQUENCE</scope>
</reference>
<comment type="caution">
    <text evidence="1">The sequence shown here is derived from an EMBL/GenBank/DDBJ whole genome shotgun (WGS) entry which is preliminary data.</text>
</comment>
<dbReference type="Gene3D" id="2.180.10.10">
    <property type="entry name" value="RHS repeat-associated core"/>
    <property type="match status" value="1"/>
</dbReference>
<proteinExistence type="predicted"/>
<evidence type="ECO:0000313" key="1">
    <source>
        <dbReference type="EMBL" id="KUG03152.1"/>
    </source>
</evidence>
<name>A0A0W8E3B2_9ZZZZ</name>
<evidence type="ECO:0008006" key="2">
    <source>
        <dbReference type="Google" id="ProtNLM"/>
    </source>
</evidence>
<dbReference type="EMBL" id="LNQE01001892">
    <property type="protein sequence ID" value="KUG03152.1"/>
    <property type="molecule type" value="Genomic_DNA"/>
</dbReference>